<comment type="caution">
    <text evidence="7">The sequence shown here is derived from an EMBL/GenBank/DDBJ whole genome shotgun (WGS) entry which is preliminary data.</text>
</comment>
<feature type="transmembrane region" description="Helical" evidence="5">
    <location>
        <begin position="254"/>
        <end position="277"/>
    </location>
</feature>
<feature type="transmembrane region" description="Helical" evidence="5">
    <location>
        <begin position="412"/>
        <end position="430"/>
    </location>
</feature>
<dbReference type="EMBL" id="CAJVPV010005692">
    <property type="protein sequence ID" value="CAG8594659.1"/>
    <property type="molecule type" value="Genomic_DNA"/>
</dbReference>
<dbReference type="Pfam" id="PF00916">
    <property type="entry name" value="Sulfate_transp"/>
    <property type="match status" value="1"/>
</dbReference>
<reference evidence="7" key="1">
    <citation type="submission" date="2021-06" db="EMBL/GenBank/DDBJ databases">
        <authorList>
            <person name="Kallberg Y."/>
            <person name="Tangrot J."/>
            <person name="Rosling A."/>
        </authorList>
    </citation>
    <scope>NUCLEOTIDE SEQUENCE</scope>
    <source>
        <strain evidence="7">CL551</strain>
    </source>
</reference>
<dbReference type="InterPro" id="IPR001902">
    <property type="entry name" value="SLC26A/SulP_fam"/>
</dbReference>
<feature type="transmembrane region" description="Helical" evidence="5">
    <location>
        <begin position="143"/>
        <end position="165"/>
    </location>
</feature>
<feature type="transmembrane region" description="Helical" evidence="5">
    <location>
        <begin position="110"/>
        <end position="131"/>
    </location>
</feature>
<evidence type="ECO:0000256" key="3">
    <source>
        <dbReference type="ARBA" id="ARBA00022989"/>
    </source>
</evidence>
<dbReference type="Pfam" id="PF01740">
    <property type="entry name" value="STAS"/>
    <property type="match status" value="1"/>
</dbReference>
<feature type="transmembrane region" description="Helical" evidence="5">
    <location>
        <begin position="384"/>
        <end position="406"/>
    </location>
</feature>
<feature type="transmembrane region" description="Helical" evidence="5">
    <location>
        <begin position="85"/>
        <end position="104"/>
    </location>
</feature>
<protein>
    <submittedName>
        <fullName evidence="7">12874_t:CDS:1</fullName>
    </submittedName>
</protein>
<dbReference type="PROSITE" id="PS50801">
    <property type="entry name" value="STAS"/>
    <property type="match status" value="1"/>
</dbReference>
<dbReference type="GO" id="GO:0016020">
    <property type="term" value="C:membrane"/>
    <property type="evidence" value="ECO:0007669"/>
    <property type="project" value="UniProtKB-SubCell"/>
</dbReference>
<feature type="transmembrane region" description="Helical" evidence="5">
    <location>
        <begin position="55"/>
        <end position="73"/>
    </location>
</feature>
<feature type="transmembrane region" description="Helical" evidence="5">
    <location>
        <begin position="313"/>
        <end position="335"/>
    </location>
</feature>
<dbReference type="InterPro" id="IPR011547">
    <property type="entry name" value="SLC26A/SulP_dom"/>
</dbReference>
<dbReference type="AlphaFoldDB" id="A0A9N9CD28"/>
<dbReference type="CDD" id="cd07042">
    <property type="entry name" value="STAS_SulP_like_sulfate_transporter"/>
    <property type="match status" value="1"/>
</dbReference>
<dbReference type="NCBIfam" id="TIGR00815">
    <property type="entry name" value="sulP"/>
    <property type="match status" value="1"/>
</dbReference>
<feature type="domain" description="STAS" evidence="6">
    <location>
        <begin position="522"/>
        <end position="692"/>
    </location>
</feature>
<comment type="subcellular location">
    <subcellularLocation>
        <location evidence="1">Membrane</location>
        <topology evidence="1">Multi-pass membrane protein</topology>
    </subcellularLocation>
</comment>
<dbReference type="Gene3D" id="3.30.750.24">
    <property type="entry name" value="STAS domain"/>
    <property type="match status" value="1"/>
</dbReference>
<name>A0A9N9CD28_9GLOM</name>
<evidence type="ECO:0000313" key="8">
    <source>
        <dbReference type="Proteomes" id="UP000789342"/>
    </source>
</evidence>
<sequence>MSSASSSHPSPYVYELKDRDTRGQVENFFNKLPENAVDYVQSLFPIAKWIGRYNLSWFTGDIIAGLTVGAVVIPQGMGYAQTAKLPPEYGLYSSFVGVTLYFLFSTSKDITIGPTAVMSLLIGQTLASITGGSKTFAYSNQQLAASLAFLSGIIALGIGLFRLGIVTNLISAPVITGFTTGSAVTIAIGQVPKLLGIKGIDTTQPSYLVAVNTLAHLPDSKKDAYVGLFSLLFLYILKFGTAHFSKRHPKFERFFFFVGILRIGFVVLITTLISYLINKNLSIDNLGQSPISILKKIPKGFDHLGPPVLNKSMLSYIGGYVPSVTLILVLEHIAIAKSFGRVNDYTIQPSQELIAIGMTNVFGSFFGAYPSTGSFSRSAIKSKAGVRTPLAGVFSGVLVLLALFVLTPAFAYIPDACLSAVVIHAVLDLISPPSYLIKLWHIQFWDFAVFVVGLVFTIFFTVEIGVYASAGLSAAVLFVRLARPRFNILGRIPTNIPNEGESPKYAYVPLRKAFSHAERPPDGVLVFRFEEGLTYPNANYIDDKVVEYAKANTRRMARRAEKFGDRPWNDAGSKEEDARIEENAKLPQLKAAVFDLTAVSMIDSTGINSLLDIKKALNKHAAKRIEFHFANIATASIQRSLIECGFGTEEVDKFESLPGDLENGEVKNDDSFSIRRPKKFFHLSLEEAISAATDGEW</sequence>
<evidence type="ECO:0000256" key="2">
    <source>
        <dbReference type="ARBA" id="ARBA00022692"/>
    </source>
</evidence>
<keyword evidence="3 5" id="KW-1133">Transmembrane helix</keyword>
<evidence type="ECO:0000259" key="6">
    <source>
        <dbReference type="PROSITE" id="PS50801"/>
    </source>
</evidence>
<dbReference type="Proteomes" id="UP000789342">
    <property type="component" value="Unassembled WGS sequence"/>
</dbReference>
<dbReference type="SUPFAM" id="SSF52091">
    <property type="entry name" value="SpoIIaa-like"/>
    <property type="match status" value="1"/>
</dbReference>
<keyword evidence="8" id="KW-1185">Reference proteome</keyword>
<dbReference type="InterPro" id="IPR036513">
    <property type="entry name" value="STAS_dom_sf"/>
</dbReference>
<dbReference type="InterPro" id="IPR002645">
    <property type="entry name" value="STAS_dom"/>
</dbReference>
<proteinExistence type="predicted"/>
<dbReference type="OrthoDB" id="288203at2759"/>
<keyword evidence="2 5" id="KW-0812">Transmembrane</keyword>
<evidence type="ECO:0000313" key="7">
    <source>
        <dbReference type="EMBL" id="CAG8594659.1"/>
    </source>
</evidence>
<accession>A0A9N9CD28</accession>
<feature type="transmembrane region" description="Helical" evidence="5">
    <location>
        <begin position="442"/>
        <end position="460"/>
    </location>
</feature>
<organism evidence="7 8">
    <name type="scientific">Acaulospora morrowiae</name>
    <dbReference type="NCBI Taxonomy" id="94023"/>
    <lineage>
        <taxon>Eukaryota</taxon>
        <taxon>Fungi</taxon>
        <taxon>Fungi incertae sedis</taxon>
        <taxon>Mucoromycota</taxon>
        <taxon>Glomeromycotina</taxon>
        <taxon>Glomeromycetes</taxon>
        <taxon>Diversisporales</taxon>
        <taxon>Acaulosporaceae</taxon>
        <taxon>Acaulospora</taxon>
    </lineage>
</organism>
<evidence type="ECO:0000256" key="1">
    <source>
        <dbReference type="ARBA" id="ARBA00004141"/>
    </source>
</evidence>
<evidence type="ECO:0000256" key="4">
    <source>
        <dbReference type="ARBA" id="ARBA00023136"/>
    </source>
</evidence>
<evidence type="ECO:0000256" key="5">
    <source>
        <dbReference type="SAM" id="Phobius"/>
    </source>
</evidence>
<dbReference type="PANTHER" id="PTHR11814">
    <property type="entry name" value="SULFATE TRANSPORTER"/>
    <property type="match status" value="1"/>
</dbReference>
<feature type="transmembrane region" description="Helical" evidence="5">
    <location>
        <begin position="224"/>
        <end position="242"/>
    </location>
</feature>
<keyword evidence="4 5" id="KW-0472">Membrane</keyword>
<dbReference type="GO" id="GO:0055085">
    <property type="term" value="P:transmembrane transport"/>
    <property type="evidence" value="ECO:0007669"/>
    <property type="project" value="InterPro"/>
</dbReference>
<gene>
    <name evidence="7" type="ORF">AMORRO_LOCUS7505</name>
</gene>